<evidence type="ECO:0000256" key="1">
    <source>
        <dbReference type="SAM" id="MobiDB-lite"/>
    </source>
</evidence>
<feature type="region of interest" description="Disordered" evidence="1">
    <location>
        <begin position="1"/>
        <end position="30"/>
    </location>
</feature>
<dbReference type="FunCoup" id="A0A804NY49">
    <property type="interactions" value="3310"/>
</dbReference>
<dbReference type="InParanoid" id="A0A804NY49"/>
<keyword evidence="3" id="KW-1185">Reference proteome</keyword>
<dbReference type="GO" id="GO:0042138">
    <property type="term" value="P:meiotic DNA double-strand break formation"/>
    <property type="evidence" value="ECO:0007669"/>
    <property type="project" value="InterPro"/>
</dbReference>
<dbReference type="PANTHER" id="PTHR37176">
    <property type="entry name" value="F10K1.23"/>
    <property type="match status" value="1"/>
</dbReference>
<evidence type="ECO:0000313" key="2">
    <source>
        <dbReference type="EnsemblPlants" id="Zm00001eb195020_P003"/>
    </source>
</evidence>
<protein>
    <submittedName>
        <fullName evidence="2">Uncharacterized protein</fullName>
    </submittedName>
</protein>
<organism evidence="2 3">
    <name type="scientific">Zea mays</name>
    <name type="common">Maize</name>
    <dbReference type="NCBI Taxonomy" id="4577"/>
    <lineage>
        <taxon>Eukaryota</taxon>
        <taxon>Viridiplantae</taxon>
        <taxon>Streptophyta</taxon>
        <taxon>Embryophyta</taxon>
        <taxon>Tracheophyta</taxon>
        <taxon>Spermatophyta</taxon>
        <taxon>Magnoliopsida</taxon>
        <taxon>Liliopsida</taxon>
        <taxon>Poales</taxon>
        <taxon>Poaceae</taxon>
        <taxon>PACMAD clade</taxon>
        <taxon>Panicoideae</taxon>
        <taxon>Andropogonodae</taxon>
        <taxon>Andropogoneae</taxon>
        <taxon>Tripsacinae</taxon>
        <taxon>Zea</taxon>
    </lineage>
</organism>
<reference evidence="3" key="1">
    <citation type="journal article" date="2009" name="Science">
        <title>The B73 maize genome: complexity, diversity, and dynamics.</title>
        <authorList>
            <person name="Schnable P.S."/>
            <person name="Ware D."/>
            <person name="Fulton R.S."/>
            <person name="Stein J.C."/>
            <person name="Wei F."/>
            <person name="Pasternak S."/>
            <person name="Liang C."/>
            <person name="Zhang J."/>
            <person name="Fulton L."/>
            <person name="Graves T.A."/>
            <person name="Minx P."/>
            <person name="Reily A.D."/>
            <person name="Courtney L."/>
            <person name="Kruchowski S.S."/>
            <person name="Tomlinson C."/>
            <person name="Strong C."/>
            <person name="Delehaunty K."/>
            <person name="Fronick C."/>
            <person name="Courtney B."/>
            <person name="Rock S.M."/>
            <person name="Belter E."/>
            <person name="Du F."/>
            <person name="Kim K."/>
            <person name="Abbott R.M."/>
            <person name="Cotton M."/>
            <person name="Levy A."/>
            <person name="Marchetto P."/>
            <person name="Ochoa K."/>
            <person name="Jackson S.M."/>
            <person name="Gillam B."/>
            <person name="Chen W."/>
            <person name="Yan L."/>
            <person name="Higginbotham J."/>
            <person name="Cardenas M."/>
            <person name="Waligorski J."/>
            <person name="Applebaum E."/>
            <person name="Phelps L."/>
            <person name="Falcone J."/>
            <person name="Kanchi K."/>
            <person name="Thane T."/>
            <person name="Scimone A."/>
            <person name="Thane N."/>
            <person name="Henke J."/>
            <person name="Wang T."/>
            <person name="Ruppert J."/>
            <person name="Shah N."/>
            <person name="Rotter K."/>
            <person name="Hodges J."/>
            <person name="Ingenthron E."/>
            <person name="Cordes M."/>
            <person name="Kohlberg S."/>
            <person name="Sgro J."/>
            <person name="Delgado B."/>
            <person name="Mead K."/>
            <person name="Chinwalla A."/>
            <person name="Leonard S."/>
            <person name="Crouse K."/>
            <person name="Collura K."/>
            <person name="Kudrna D."/>
            <person name="Currie J."/>
            <person name="He R."/>
            <person name="Angelova A."/>
            <person name="Rajasekar S."/>
            <person name="Mueller T."/>
            <person name="Lomeli R."/>
            <person name="Scara G."/>
            <person name="Ko A."/>
            <person name="Delaney K."/>
            <person name="Wissotski M."/>
            <person name="Lopez G."/>
            <person name="Campos D."/>
            <person name="Braidotti M."/>
            <person name="Ashley E."/>
            <person name="Golser W."/>
            <person name="Kim H."/>
            <person name="Lee S."/>
            <person name="Lin J."/>
            <person name="Dujmic Z."/>
            <person name="Kim W."/>
            <person name="Talag J."/>
            <person name="Zuccolo A."/>
            <person name="Fan C."/>
            <person name="Sebastian A."/>
            <person name="Kramer M."/>
            <person name="Spiegel L."/>
            <person name="Nascimento L."/>
            <person name="Zutavern T."/>
            <person name="Miller B."/>
            <person name="Ambroise C."/>
            <person name="Muller S."/>
            <person name="Spooner W."/>
            <person name="Narechania A."/>
            <person name="Ren L."/>
            <person name="Wei S."/>
            <person name="Kumari S."/>
            <person name="Faga B."/>
            <person name="Levy M.J."/>
            <person name="McMahan L."/>
            <person name="Van Buren P."/>
            <person name="Vaughn M.W."/>
            <person name="Ying K."/>
            <person name="Yeh C.-T."/>
            <person name="Emrich S.J."/>
            <person name="Jia Y."/>
            <person name="Kalyanaraman A."/>
            <person name="Hsia A.-P."/>
            <person name="Barbazuk W.B."/>
            <person name="Baucom R.S."/>
            <person name="Brutnell T.P."/>
            <person name="Carpita N.C."/>
            <person name="Chaparro C."/>
            <person name="Chia J.-M."/>
            <person name="Deragon J.-M."/>
            <person name="Estill J.C."/>
            <person name="Fu Y."/>
            <person name="Jeddeloh J.A."/>
            <person name="Han Y."/>
            <person name="Lee H."/>
            <person name="Li P."/>
            <person name="Lisch D.R."/>
            <person name="Liu S."/>
            <person name="Liu Z."/>
            <person name="Nagel D.H."/>
            <person name="McCann M.C."/>
            <person name="SanMiguel P."/>
            <person name="Myers A.M."/>
            <person name="Nettleton D."/>
            <person name="Nguyen J."/>
            <person name="Penning B.W."/>
            <person name="Ponnala L."/>
            <person name="Schneider K.L."/>
            <person name="Schwartz D.C."/>
            <person name="Sharma A."/>
            <person name="Soderlund C."/>
            <person name="Springer N.M."/>
            <person name="Sun Q."/>
            <person name="Wang H."/>
            <person name="Waterman M."/>
            <person name="Westerman R."/>
            <person name="Wolfgruber T.K."/>
            <person name="Yang L."/>
            <person name="Yu Y."/>
            <person name="Zhang L."/>
            <person name="Zhou S."/>
            <person name="Zhu Q."/>
            <person name="Bennetzen J.L."/>
            <person name="Dawe R.K."/>
            <person name="Jiang J."/>
            <person name="Jiang N."/>
            <person name="Presting G.G."/>
            <person name="Wessler S.R."/>
            <person name="Aluru S."/>
            <person name="Martienssen R.A."/>
            <person name="Clifton S.W."/>
            <person name="McCombie W.R."/>
            <person name="Wing R.A."/>
            <person name="Wilson R.K."/>
        </authorList>
    </citation>
    <scope>NUCLEOTIDE SEQUENCE [LARGE SCALE GENOMIC DNA]</scope>
    <source>
        <strain evidence="3">cv. B73</strain>
    </source>
</reference>
<dbReference type="Proteomes" id="UP000007305">
    <property type="component" value="Chromosome 4"/>
</dbReference>
<gene>
    <name evidence="2" type="primary">LOC100194299</name>
</gene>
<dbReference type="Gramene" id="Zm00001eb195020_T003">
    <property type="protein sequence ID" value="Zm00001eb195020_P003"/>
    <property type="gene ID" value="Zm00001eb195020"/>
</dbReference>
<sequence length="313" mass="35058">TPARPIQFNSNQSAHAHHKQTNKQKNPPHFHPIHLRQRREASRVFHFEIKPRRCRRRWRTPRRSPPSLSLPPASPVAVRCRFGDEDLRVLEAALSAGADVPALLATRSAARRLLRSSAAEALAFTAAGASLDGGDERRSLAVADFFSRAFALVGDVESCLAMRYEALLLRDAKYCNDLHLQVSRQEWLTFATDCLDNGFYTIASKAFANALVHIHPSHTGHLDSANSIEEKDKIIEIKGLQNLAKSLSAQHCVQIKSAEYMERRASGVHEKYNLQSGKPKLTGSSMFRLGIKTRNIKKLLRSQERNLGDLKQS</sequence>
<dbReference type="InterPro" id="IPR044969">
    <property type="entry name" value="DFO"/>
</dbReference>
<dbReference type="PANTHER" id="PTHR37176:SF1">
    <property type="entry name" value="PROTEIN DOUBLE-STRAND BREAK FORMATION"/>
    <property type="match status" value="1"/>
</dbReference>
<evidence type="ECO:0000313" key="3">
    <source>
        <dbReference type="Proteomes" id="UP000007305"/>
    </source>
</evidence>
<dbReference type="AlphaFoldDB" id="A0A804NY49"/>
<name>A0A804NY49_MAIZE</name>
<feature type="compositionally biased region" description="Basic residues" evidence="1">
    <location>
        <begin position="15"/>
        <end position="30"/>
    </location>
</feature>
<proteinExistence type="predicted"/>
<accession>A0A804NY49</accession>
<dbReference type="OrthoDB" id="1925581at2759"/>
<dbReference type="EnsemblPlants" id="Zm00001eb195020_T003">
    <property type="protein sequence ID" value="Zm00001eb195020_P003"/>
    <property type="gene ID" value="Zm00001eb195020"/>
</dbReference>
<reference evidence="2" key="2">
    <citation type="submission" date="2019-07" db="EMBL/GenBank/DDBJ databases">
        <authorList>
            <person name="Seetharam A."/>
            <person name="Woodhouse M."/>
            <person name="Cannon E."/>
        </authorList>
    </citation>
    <scope>NUCLEOTIDE SEQUENCE [LARGE SCALE GENOMIC DNA]</scope>
    <source>
        <strain evidence="2">cv. B73</strain>
    </source>
</reference>
<reference evidence="2" key="3">
    <citation type="submission" date="2021-05" db="UniProtKB">
        <authorList>
            <consortium name="EnsemblPlants"/>
        </authorList>
    </citation>
    <scope>IDENTIFICATION</scope>
    <source>
        <strain evidence="2">cv. B73</strain>
    </source>
</reference>